<keyword evidence="2" id="KW-1133">Transmembrane helix</keyword>
<feature type="transmembrane region" description="Helical" evidence="2">
    <location>
        <begin position="18"/>
        <end position="36"/>
    </location>
</feature>
<gene>
    <name evidence="4" type="ORF">L2764_10595</name>
</gene>
<dbReference type="PANTHER" id="PTHR33619">
    <property type="entry name" value="POLYSACCHARIDE EXPORT PROTEIN GFCE-RELATED"/>
    <property type="match status" value="1"/>
</dbReference>
<accession>A0ABT0LB28</accession>
<dbReference type="InterPro" id="IPR003715">
    <property type="entry name" value="Poly_export_N"/>
</dbReference>
<organism evidence="4 5">
    <name type="scientific">Shewanella surugensis</name>
    <dbReference type="NCBI Taxonomy" id="212020"/>
    <lineage>
        <taxon>Bacteria</taxon>
        <taxon>Pseudomonadati</taxon>
        <taxon>Pseudomonadota</taxon>
        <taxon>Gammaproteobacteria</taxon>
        <taxon>Alteromonadales</taxon>
        <taxon>Shewanellaceae</taxon>
        <taxon>Shewanella</taxon>
    </lineage>
</organism>
<dbReference type="EMBL" id="JAKIKS010000034">
    <property type="protein sequence ID" value="MCL1124909.1"/>
    <property type="molecule type" value="Genomic_DNA"/>
</dbReference>
<evidence type="ECO:0000259" key="3">
    <source>
        <dbReference type="Pfam" id="PF02563"/>
    </source>
</evidence>
<dbReference type="RefSeq" id="WP_248940185.1">
    <property type="nucleotide sequence ID" value="NZ_JAKIKS010000034.1"/>
</dbReference>
<keyword evidence="2" id="KW-0812">Transmembrane</keyword>
<dbReference type="PANTHER" id="PTHR33619:SF3">
    <property type="entry name" value="POLYSACCHARIDE EXPORT PROTEIN GFCE-RELATED"/>
    <property type="match status" value="1"/>
</dbReference>
<evidence type="ECO:0000313" key="5">
    <source>
        <dbReference type="Proteomes" id="UP001203423"/>
    </source>
</evidence>
<dbReference type="Gene3D" id="3.30.1950.10">
    <property type="entry name" value="wza like domain"/>
    <property type="match status" value="1"/>
</dbReference>
<dbReference type="Proteomes" id="UP001203423">
    <property type="component" value="Unassembled WGS sequence"/>
</dbReference>
<sequence length="426" mass="47549">MSVIAVNRKTKTNKITRIRFIVILLFMLTSCVTPLTPEMSEICDPNLQNEDINMFQCHYYADDMLYLRNAHLQSTPNQLTYRHDQQRNLATSHQPPLPQQHILSTGDRLNIRILNGEEFASKVEVDTSGYIFLPYLEPIYAYGKSIKQLKKDIKNILIDEQLIHANNIRISINPLLWAPIEVTVSGAVFEPGQHQINNRSELDVIDDASVHTGDHASRRSIAQALKSSGGISPHADISTVTVTRGLHTYYFDLSGVITGAPVPYFPLIKHDHVHVPERYYFDEDLVRPSQITVPGIRVFISNLTVPATSNSQSALDTQATRFPYGVRLLAAAIAGNCVGGAQSTNASRHVILTTRNPLTQEIDVIERAVDTLITHAWVPGMNPVLLPSDGIACYDSRVTNFREIVRTLTEIIIPATLVEWIGTEAK</sequence>
<evidence type="ECO:0000256" key="2">
    <source>
        <dbReference type="SAM" id="Phobius"/>
    </source>
</evidence>
<dbReference type="InterPro" id="IPR049712">
    <property type="entry name" value="Poly_export"/>
</dbReference>
<protein>
    <submittedName>
        <fullName evidence="4">Polysaccharide biosynthesis/export family protein</fullName>
    </submittedName>
</protein>
<comment type="caution">
    <text evidence="4">The sequence shown here is derived from an EMBL/GenBank/DDBJ whole genome shotgun (WGS) entry which is preliminary data.</text>
</comment>
<evidence type="ECO:0000256" key="1">
    <source>
        <dbReference type="ARBA" id="ARBA00022729"/>
    </source>
</evidence>
<keyword evidence="5" id="KW-1185">Reference proteome</keyword>
<feature type="domain" description="Polysaccharide export protein N-terminal" evidence="3">
    <location>
        <begin position="98"/>
        <end position="169"/>
    </location>
</feature>
<keyword evidence="2" id="KW-0472">Membrane</keyword>
<keyword evidence="1" id="KW-0732">Signal</keyword>
<dbReference type="Pfam" id="PF02563">
    <property type="entry name" value="Poly_export"/>
    <property type="match status" value="1"/>
</dbReference>
<reference evidence="4 5" key="1">
    <citation type="submission" date="2022-01" db="EMBL/GenBank/DDBJ databases">
        <title>Whole genome-based taxonomy of the Shewanellaceae.</title>
        <authorList>
            <person name="Martin-Rodriguez A.J."/>
        </authorList>
    </citation>
    <scope>NUCLEOTIDE SEQUENCE [LARGE SCALE GENOMIC DNA]</scope>
    <source>
        <strain evidence="4 5">DSM 17177</strain>
    </source>
</reference>
<name>A0ABT0LB28_9GAMM</name>
<proteinExistence type="predicted"/>
<evidence type="ECO:0000313" key="4">
    <source>
        <dbReference type="EMBL" id="MCL1124909.1"/>
    </source>
</evidence>
<dbReference type="Gene3D" id="3.10.560.10">
    <property type="entry name" value="Outer membrane lipoprotein wza domain like"/>
    <property type="match status" value="1"/>
</dbReference>